<keyword evidence="3" id="KW-1185">Reference proteome</keyword>
<accession>A0A0A7DN06</accession>
<dbReference type="Proteomes" id="UP000030928">
    <property type="component" value="Segment"/>
</dbReference>
<keyword evidence="1" id="KW-0812">Transmembrane</keyword>
<gene>
    <name evidence="2" type="ORF">LDL_071</name>
</gene>
<dbReference type="GeneID" id="23681274"/>
<proteinExistence type="predicted"/>
<evidence type="ECO:0000313" key="3">
    <source>
        <dbReference type="Proteomes" id="UP000030928"/>
    </source>
</evidence>
<keyword evidence="1" id="KW-1133">Transmembrane helix</keyword>
<feature type="transmembrane region" description="Helical" evidence="1">
    <location>
        <begin position="7"/>
        <end position="25"/>
    </location>
</feature>
<sequence length="68" mass="8141">MDVIFAILKFLVLAVYLLFLVDSVLNMKHGLIDFDDNNKEEDPFSWFDIVYFVYALFNFIFIVKFLHI</sequence>
<organism evidence="2 3">
    <name type="scientific">Lactobacillus phage Ldl1</name>
    <dbReference type="NCBI Taxonomy" id="1552735"/>
    <lineage>
        <taxon>Viruses</taxon>
        <taxon>Duplodnaviria</taxon>
        <taxon>Heunggongvirae</taxon>
        <taxon>Uroviricota</taxon>
        <taxon>Caudoviricetes</taxon>
        <taxon>Tybeckvirinae</taxon>
        <taxon>Lidleunavirus</taxon>
        <taxon>Lidleunavirus Ldl1</taxon>
    </lineage>
</organism>
<dbReference type="KEGG" id="vg:23681274"/>
<name>A0A0A7DN06_9CAUD</name>
<evidence type="ECO:0000313" key="2">
    <source>
        <dbReference type="EMBL" id="AIS73929.1"/>
    </source>
</evidence>
<keyword evidence="1" id="KW-0472">Membrane</keyword>
<evidence type="ECO:0000256" key="1">
    <source>
        <dbReference type="SAM" id="Phobius"/>
    </source>
</evidence>
<dbReference type="EMBL" id="KM514685">
    <property type="protein sequence ID" value="AIS73929.1"/>
    <property type="molecule type" value="Genomic_DNA"/>
</dbReference>
<protein>
    <submittedName>
        <fullName evidence="2">Uncharacterized protein</fullName>
    </submittedName>
</protein>
<dbReference type="RefSeq" id="YP_009126513.1">
    <property type="nucleotide sequence ID" value="NC_026609.1"/>
</dbReference>
<feature type="transmembrane region" description="Helical" evidence="1">
    <location>
        <begin position="45"/>
        <end position="66"/>
    </location>
</feature>
<reference evidence="2 3" key="1">
    <citation type="journal article" date="2014" name="Appl. Environ. Microbiol.">
        <title>Genome and proteome analysis of bacteriophage Ldl1 reveals the existence of a novel phage group infecting Lactobacillus delbrueckii subsp. Lactis.</title>
        <authorList>
            <person name="Casey E."/>
            <person name="Mahony J."/>
            <person name="Neve H."/>
            <person name="Noben J.P."/>
            <person name="Bello F.D."/>
            <person name="van Sinderen D."/>
        </authorList>
    </citation>
    <scope>NUCLEOTIDE SEQUENCE [LARGE SCALE GENOMIC DNA]</scope>
    <source>
        <strain evidence="2">Ldl1</strain>
    </source>
</reference>